<protein>
    <recommendedName>
        <fullName evidence="3">beta-glucosidase</fullName>
        <ecNumber evidence="3">3.2.1.21</ecNumber>
    </recommendedName>
</protein>
<dbReference type="SMART" id="SM01217">
    <property type="entry name" value="Fn3_like"/>
    <property type="match status" value="1"/>
</dbReference>
<keyword evidence="8" id="KW-1185">Reference proteome</keyword>
<evidence type="ECO:0000259" key="6">
    <source>
        <dbReference type="SMART" id="SM01217"/>
    </source>
</evidence>
<comment type="similarity">
    <text evidence="2">Belongs to the glycosyl hydrolase 3 family.</text>
</comment>
<evidence type="ECO:0000256" key="2">
    <source>
        <dbReference type="ARBA" id="ARBA00005336"/>
    </source>
</evidence>
<evidence type="ECO:0000256" key="1">
    <source>
        <dbReference type="ARBA" id="ARBA00000448"/>
    </source>
</evidence>
<dbReference type="EMBL" id="ML978160">
    <property type="protein sequence ID" value="KAF2034724.1"/>
    <property type="molecule type" value="Genomic_DNA"/>
</dbReference>
<dbReference type="GO" id="GO:0008422">
    <property type="term" value="F:beta-glucosidase activity"/>
    <property type="evidence" value="ECO:0007669"/>
    <property type="project" value="UniProtKB-EC"/>
</dbReference>
<evidence type="ECO:0000313" key="8">
    <source>
        <dbReference type="Proteomes" id="UP000799777"/>
    </source>
</evidence>
<gene>
    <name evidence="7" type="ORF">EK21DRAFT_107851</name>
</gene>
<keyword evidence="4" id="KW-0378">Hydrolase</keyword>
<comment type="caution">
    <text evidence="7">The sequence shown here is derived from an EMBL/GenBank/DDBJ whole genome shotgun (WGS) entry which is preliminary data.</text>
</comment>
<comment type="catalytic activity">
    <reaction evidence="1">
        <text>Hydrolysis of terminal, non-reducing beta-D-glucosyl residues with release of beta-D-glucose.</text>
        <dbReference type="EC" id="3.2.1.21"/>
    </reaction>
</comment>
<feature type="domain" description="Fibronectin type III-like" evidence="6">
    <location>
        <begin position="70"/>
        <end position="136"/>
    </location>
</feature>
<dbReference type="InterPro" id="IPR050288">
    <property type="entry name" value="Cellulose_deg_GH3"/>
</dbReference>
<dbReference type="InterPro" id="IPR013783">
    <property type="entry name" value="Ig-like_fold"/>
</dbReference>
<dbReference type="PANTHER" id="PTHR42715">
    <property type="entry name" value="BETA-GLUCOSIDASE"/>
    <property type="match status" value="1"/>
</dbReference>
<evidence type="ECO:0000256" key="3">
    <source>
        <dbReference type="ARBA" id="ARBA00012744"/>
    </source>
</evidence>
<dbReference type="InterPro" id="IPR026891">
    <property type="entry name" value="Fn3-like"/>
</dbReference>
<dbReference type="PANTHER" id="PTHR42715:SF3">
    <property type="entry name" value="BETA-GLUCOSIDASE B-RELATED"/>
    <property type="match status" value="1"/>
</dbReference>
<evidence type="ECO:0000313" key="7">
    <source>
        <dbReference type="EMBL" id="KAF2034724.1"/>
    </source>
</evidence>
<dbReference type="Gene3D" id="2.60.40.10">
    <property type="entry name" value="Immunoglobulins"/>
    <property type="match status" value="1"/>
</dbReference>
<dbReference type="AlphaFoldDB" id="A0A9P4LTG4"/>
<reference evidence="7" key="1">
    <citation type="journal article" date="2020" name="Stud. Mycol.">
        <title>101 Dothideomycetes genomes: a test case for predicting lifestyles and emergence of pathogens.</title>
        <authorList>
            <person name="Haridas S."/>
            <person name="Albert R."/>
            <person name="Binder M."/>
            <person name="Bloem J."/>
            <person name="Labutti K."/>
            <person name="Salamov A."/>
            <person name="Andreopoulos B."/>
            <person name="Baker S."/>
            <person name="Barry K."/>
            <person name="Bills G."/>
            <person name="Bluhm B."/>
            <person name="Cannon C."/>
            <person name="Castanera R."/>
            <person name="Culley D."/>
            <person name="Daum C."/>
            <person name="Ezra D."/>
            <person name="Gonzalez J."/>
            <person name="Henrissat B."/>
            <person name="Kuo A."/>
            <person name="Liang C."/>
            <person name="Lipzen A."/>
            <person name="Lutzoni F."/>
            <person name="Magnuson J."/>
            <person name="Mondo S."/>
            <person name="Nolan M."/>
            <person name="Ohm R."/>
            <person name="Pangilinan J."/>
            <person name="Park H.-J."/>
            <person name="Ramirez L."/>
            <person name="Alfaro M."/>
            <person name="Sun H."/>
            <person name="Tritt A."/>
            <person name="Yoshinaga Y."/>
            <person name="Zwiers L.-H."/>
            <person name="Turgeon B."/>
            <person name="Goodwin S."/>
            <person name="Spatafora J."/>
            <person name="Crous P."/>
            <person name="Grigoriev I."/>
        </authorList>
    </citation>
    <scope>NUCLEOTIDE SEQUENCE</scope>
    <source>
        <strain evidence="7">CBS 110217</strain>
    </source>
</reference>
<dbReference type="Pfam" id="PF14310">
    <property type="entry name" value="Fn3-like"/>
    <property type="match status" value="1"/>
</dbReference>
<dbReference type="OrthoDB" id="47059at2759"/>
<evidence type="ECO:0000256" key="5">
    <source>
        <dbReference type="ARBA" id="ARBA00023295"/>
    </source>
</evidence>
<dbReference type="EC" id="3.2.1.21" evidence="3"/>
<proteinExistence type="inferred from homology"/>
<accession>A0A9P4LTG4</accession>
<keyword evidence="5" id="KW-0326">Glycosidase</keyword>
<sequence length="152" mass="16864">MNAKTIKYDRWHGQHLLDKLGVEVAYPFGYGLLYTTFALRDLRIDVPDLEKEEVQVSIGVKNTGDHDGRFIAQVYGLSDQVEFPQIALLGFKPVDLSSGEHRTVTVSASLRPLQRWVDVAFVLSIDDVTFEVAAFAGDPGAVRSTIKLRNGS</sequence>
<dbReference type="GO" id="GO:0009251">
    <property type="term" value="P:glucan catabolic process"/>
    <property type="evidence" value="ECO:0007669"/>
    <property type="project" value="TreeGrafter"/>
</dbReference>
<organism evidence="7 8">
    <name type="scientific">Setomelanomma holmii</name>
    <dbReference type="NCBI Taxonomy" id="210430"/>
    <lineage>
        <taxon>Eukaryota</taxon>
        <taxon>Fungi</taxon>
        <taxon>Dikarya</taxon>
        <taxon>Ascomycota</taxon>
        <taxon>Pezizomycotina</taxon>
        <taxon>Dothideomycetes</taxon>
        <taxon>Pleosporomycetidae</taxon>
        <taxon>Pleosporales</taxon>
        <taxon>Pleosporineae</taxon>
        <taxon>Phaeosphaeriaceae</taxon>
        <taxon>Setomelanomma</taxon>
    </lineage>
</organism>
<dbReference type="Proteomes" id="UP000799777">
    <property type="component" value="Unassembled WGS sequence"/>
</dbReference>
<name>A0A9P4LTG4_9PLEO</name>
<evidence type="ECO:0000256" key="4">
    <source>
        <dbReference type="ARBA" id="ARBA00022801"/>
    </source>
</evidence>